<organism evidence="2 3">
    <name type="scientific">Vigna unguiculata</name>
    <name type="common">Cowpea</name>
    <dbReference type="NCBI Taxonomy" id="3917"/>
    <lineage>
        <taxon>Eukaryota</taxon>
        <taxon>Viridiplantae</taxon>
        <taxon>Streptophyta</taxon>
        <taxon>Embryophyta</taxon>
        <taxon>Tracheophyta</taxon>
        <taxon>Spermatophyta</taxon>
        <taxon>Magnoliopsida</taxon>
        <taxon>eudicotyledons</taxon>
        <taxon>Gunneridae</taxon>
        <taxon>Pentapetalae</taxon>
        <taxon>rosids</taxon>
        <taxon>fabids</taxon>
        <taxon>Fabales</taxon>
        <taxon>Fabaceae</taxon>
        <taxon>Papilionoideae</taxon>
        <taxon>50 kb inversion clade</taxon>
        <taxon>NPAAA clade</taxon>
        <taxon>indigoferoid/millettioid clade</taxon>
        <taxon>Phaseoleae</taxon>
        <taxon>Vigna</taxon>
    </lineage>
</organism>
<dbReference type="Proteomes" id="UP000501690">
    <property type="component" value="Linkage Group LG5"/>
</dbReference>
<reference evidence="2 3" key="1">
    <citation type="submission" date="2019-04" db="EMBL/GenBank/DDBJ databases">
        <title>An improved genome assembly and genetic linkage map for asparagus bean, Vigna unguiculata ssp. sesquipedialis.</title>
        <authorList>
            <person name="Xia Q."/>
            <person name="Zhang R."/>
            <person name="Dong Y."/>
        </authorList>
    </citation>
    <scope>NUCLEOTIDE SEQUENCE [LARGE SCALE GENOMIC DNA]</scope>
    <source>
        <tissue evidence="2">Leaf</tissue>
    </source>
</reference>
<proteinExistence type="predicted"/>
<keyword evidence="3" id="KW-1185">Reference proteome</keyword>
<accession>A0A4D6LX58</accession>
<evidence type="ECO:0000313" key="2">
    <source>
        <dbReference type="EMBL" id="QCD92464.1"/>
    </source>
</evidence>
<evidence type="ECO:0000256" key="1">
    <source>
        <dbReference type="SAM" id="MobiDB-lite"/>
    </source>
</evidence>
<name>A0A4D6LX58_VIGUN</name>
<gene>
    <name evidence="2" type="ORF">DEO72_LG5g528</name>
</gene>
<dbReference type="AlphaFoldDB" id="A0A4D6LX58"/>
<evidence type="ECO:0000313" key="3">
    <source>
        <dbReference type="Proteomes" id="UP000501690"/>
    </source>
</evidence>
<protein>
    <submittedName>
        <fullName evidence="2">Uncharacterized protein</fullName>
    </submittedName>
</protein>
<dbReference type="EMBL" id="CP039349">
    <property type="protein sequence ID" value="QCD92464.1"/>
    <property type="molecule type" value="Genomic_DNA"/>
</dbReference>
<feature type="region of interest" description="Disordered" evidence="1">
    <location>
        <begin position="1"/>
        <end position="23"/>
    </location>
</feature>
<feature type="compositionally biased region" description="Basic and acidic residues" evidence="1">
    <location>
        <begin position="1"/>
        <end position="21"/>
    </location>
</feature>
<sequence>MVRNLDLEVENHTNHAQEDVPPKPITRECCNIVNHESRFASPPHAATKRASEPQIATPKCKLIISMWTISFPQHHPICPSHPYSTAFETCHRQHESPSIATFTMSVWSSFLGVETLIRRGHKHQPLGLRPFAIVPRSNFLNTAPFFSAPTTTRGEVSILRRHPCMIVFSHTLVN</sequence>